<dbReference type="STRING" id="180088.A0A1J8PKZ4"/>
<accession>A0A1J8PKZ4</accession>
<gene>
    <name evidence="1" type="ORF">AZE42_12987</name>
</gene>
<name>A0A1J8PKZ4_9AGAM</name>
<dbReference type="EMBL" id="LVVM01005997">
    <property type="protein sequence ID" value="OJA09223.1"/>
    <property type="molecule type" value="Genomic_DNA"/>
</dbReference>
<dbReference type="Proteomes" id="UP000183567">
    <property type="component" value="Unassembled WGS sequence"/>
</dbReference>
<sequence>MHSPSPVFTKKENATLAQCIEILDWYHANSGNQSKTAIHFDAGYQNLRIKQPLVSAWVKGEAKWQEEWEHMGTIACAGKQARQTQHPEVTEMMDLWVSKAMSDDLLLTVQSHHFVILMLLVKILLQMQRTRMDIEALLNPPKESQMMDGPQQEMKKSVRLCCIRKSRGYLFHFFLA</sequence>
<protein>
    <submittedName>
        <fullName evidence="1">Uncharacterized protein</fullName>
    </submittedName>
</protein>
<dbReference type="OrthoDB" id="2507562at2759"/>
<evidence type="ECO:0000313" key="1">
    <source>
        <dbReference type="EMBL" id="OJA09223.1"/>
    </source>
</evidence>
<reference evidence="1 2" key="1">
    <citation type="submission" date="2016-03" db="EMBL/GenBank/DDBJ databases">
        <title>Comparative genomics of the ectomycorrhizal sister species Rhizopogon vinicolor and Rhizopogon vesiculosus (Basidiomycota: Boletales) reveals a divergence of the mating type B locus.</title>
        <authorList>
            <person name="Mujic A.B."/>
            <person name="Kuo A."/>
            <person name="Tritt A."/>
            <person name="Lipzen A."/>
            <person name="Chen C."/>
            <person name="Johnson J."/>
            <person name="Sharma A."/>
            <person name="Barry K."/>
            <person name="Grigoriev I.V."/>
            <person name="Spatafora J.W."/>
        </authorList>
    </citation>
    <scope>NUCLEOTIDE SEQUENCE [LARGE SCALE GENOMIC DNA]</scope>
    <source>
        <strain evidence="1 2">AM-OR11-056</strain>
    </source>
</reference>
<comment type="caution">
    <text evidence="1">The sequence shown here is derived from an EMBL/GenBank/DDBJ whole genome shotgun (WGS) entry which is preliminary data.</text>
</comment>
<evidence type="ECO:0000313" key="2">
    <source>
        <dbReference type="Proteomes" id="UP000183567"/>
    </source>
</evidence>
<dbReference type="AlphaFoldDB" id="A0A1J8PKZ4"/>
<proteinExistence type="predicted"/>
<organism evidence="1 2">
    <name type="scientific">Rhizopogon vesiculosus</name>
    <dbReference type="NCBI Taxonomy" id="180088"/>
    <lineage>
        <taxon>Eukaryota</taxon>
        <taxon>Fungi</taxon>
        <taxon>Dikarya</taxon>
        <taxon>Basidiomycota</taxon>
        <taxon>Agaricomycotina</taxon>
        <taxon>Agaricomycetes</taxon>
        <taxon>Agaricomycetidae</taxon>
        <taxon>Boletales</taxon>
        <taxon>Suillineae</taxon>
        <taxon>Rhizopogonaceae</taxon>
        <taxon>Rhizopogon</taxon>
    </lineage>
</organism>
<keyword evidence="2" id="KW-1185">Reference proteome</keyword>